<dbReference type="AlphaFoldDB" id="A0A8T0IQG4"/>
<sequence length="259" mass="28010">MNPLQVHPHGNLLEVRSMVGASCGQVGRIFGLDRLIVKRCLREKFHSSGVAGVVARSWSLDLENGAPVKRHGEVSGAGLAVSLLAAILTSCPPALSAELGLNSANAMCSLKGVQANGYEYAYPESWVRDRIRGIEVLAHDPEVTELNMSIFTAPAQSNTLTGSATEVGEAIITQYKKSPTIDKAELLGIDLKQDGGNNRSYSVELSIEAGGKQRHLLTKLIRTDRKVLSLTLQVPEELWSANESCVNSITEKFKQTELM</sequence>
<dbReference type="GO" id="GO:0019898">
    <property type="term" value="C:extrinsic component of membrane"/>
    <property type="evidence" value="ECO:0007669"/>
    <property type="project" value="InterPro"/>
</dbReference>
<dbReference type="Gene3D" id="3.40.1000.10">
    <property type="entry name" value="Mog1/PsbP, alpha/beta/alpha sandwich"/>
    <property type="match status" value="1"/>
</dbReference>
<dbReference type="Pfam" id="PF01789">
    <property type="entry name" value="PsbP"/>
    <property type="match status" value="1"/>
</dbReference>
<evidence type="ECO:0000313" key="3">
    <source>
        <dbReference type="Proteomes" id="UP000822688"/>
    </source>
</evidence>
<comment type="caution">
    <text evidence="2">The sequence shown here is derived from an EMBL/GenBank/DDBJ whole genome shotgun (WGS) entry which is preliminary data.</text>
</comment>
<evidence type="ECO:0000259" key="1">
    <source>
        <dbReference type="Pfam" id="PF01789"/>
    </source>
</evidence>
<organism evidence="2 3">
    <name type="scientific">Ceratodon purpureus</name>
    <name type="common">Fire moss</name>
    <name type="synonym">Dicranum purpureum</name>
    <dbReference type="NCBI Taxonomy" id="3225"/>
    <lineage>
        <taxon>Eukaryota</taxon>
        <taxon>Viridiplantae</taxon>
        <taxon>Streptophyta</taxon>
        <taxon>Embryophyta</taxon>
        <taxon>Bryophyta</taxon>
        <taxon>Bryophytina</taxon>
        <taxon>Bryopsida</taxon>
        <taxon>Dicranidae</taxon>
        <taxon>Pseudoditrichales</taxon>
        <taxon>Ditrichaceae</taxon>
        <taxon>Ceratodon</taxon>
    </lineage>
</organism>
<gene>
    <name evidence="2" type="ORF">KC19_3G224300</name>
</gene>
<dbReference type="InterPro" id="IPR016123">
    <property type="entry name" value="Mog1/PsbP_a/b/a-sand"/>
</dbReference>
<accession>A0A8T0IQG4</accession>
<proteinExistence type="predicted"/>
<name>A0A8T0IQG4_CERPU</name>
<protein>
    <recommendedName>
        <fullName evidence="1">PsbP C-terminal domain-containing protein</fullName>
    </recommendedName>
</protein>
<dbReference type="EMBL" id="CM026423">
    <property type="protein sequence ID" value="KAG0584633.1"/>
    <property type="molecule type" value="Genomic_DNA"/>
</dbReference>
<dbReference type="GO" id="GO:0015979">
    <property type="term" value="P:photosynthesis"/>
    <property type="evidence" value="ECO:0007669"/>
    <property type="project" value="InterPro"/>
</dbReference>
<dbReference type="Proteomes" id="UP000822688">
    <property type="component" value="Chromosome 3"/>
</dbReference>
<feature type="domain" description="PsbP C-terminal" evidence="1">
    <location>
        <begin position="115"/>
        <end position="254"/>
    </location>
</feature>
<dbReference type="GO" id="GO:0005509">
    <property type="term" value="F:calcium ion binding"/>
    <property type="evidence" value="ECO:0007669"/>
    <property type="project" value="InterPro"/>
</dbReference>
<dbReference type="PANTHER" id="PTHR31407">
    <property type="match status" value="1"/>
</dbReference>
<dbReference type="PANTHER" id="PTHR31407:SF47">
    <property type="entry name" value="PSBP C-TERMINAL DOMAIN-CONTAINING PROTEIN"/>
    <property type="match status" value="1"/>
</dbReference>
<dbReference type="InterPro" id="IPR002683">
    <property type="entry name" value="PsbP_C"/>
</dbReference>
<keyword evidence="3" id="KW-1185">Reference proteome</keyword>
<evidence type="ECO:0000313" key="2">
    <source>
        <dbReference type="EMBL" id="KAG0584633.1"/>
    </source>
</evidence>
<reference evidence="2" key="1">
    <citation type="submission" date="2020-06" db="EMBL/GenBank/DDBJ databases">
        <title>WGS assembly of Ceratodon purpureus strain R40.</title>
        <authorList>
            <person name="Carey S.B."/>
            <person name="Jenkins J."/>
            <person name="Shu S."/>
            <person name="Lovell J.T."/>
            <person name="Sreedasyam A."/>
            <person name="Maumus F."/>
            <person name="Tiley G.P."/>
            <person name="Fernandez-Pozo N."/>
            <person name="Barry K."/>
            <person name="Chen C."/>
            <person name="Wang M."/>
            <person name="Lipzen A."/>
            <person name="Daum C."/>
            <person name="Saski C.A."/>
            <person name="Payton A.C."/>
            <person name="Mcbreen J.C."/>
            <person name="Conrad R.E."/>
            <person name="Kollar L.M."/>
            <person name="Olsson S."/>
            <person name="Huttunen S."/>
            <person name="Landis J.B."/>
            <person name="Wickett N.J."/>
            <person name="Johnson M.G."/>
            <person name="Rensing S.A."/>
            <person name="Grimwood J."/>
            <person name="Schmutz J."/>
            <person name="Mcdaniel S.F."/>
        </authorList>
    </citation>
    <scope>NUCLEOTIDE SEQUENCE</scope>
    <source>
        <strain evidence="2">R40</strain>
    </source>
</reference>
<dbReference type="SUPFAM" id="SSF55724">
    <property type="entry name" value="Mog1p/PsbP-like"/>
    <property type="match status" value="1"/>
</dbReference>
<dbReference type="GO" id="GO:0009654">
    <property type="term" value="C:photosystem II oxygen evolving complex"/>
    <property type="evidence" value="ECO:0007669"/>
    <property type="project" value="InterPro"/>
</dbReference>